<keyword evidence="5" id="KW-0732">Signal</keyword>
<dbReference type="GO" id="GO:0016491">
    <property type="term" value="F:oxidoreductase activity"/>
    <property type="evidence" value="ECO:0007669"/>
    <property type="project" value="UniProtKB-KW"/>
</dbReference>
<dbReference type="GeneID" id="18908782"/>
<dbReference type="EMBL" id="JH930475">
    <property type="protein sequence ID" value="EKM52436.1"/>
    <property type="molecule type" value="Genomic_DNA"/>
</dbReference>
<dbReference type="Gene3D" id="3.30.465.10">
    <property type="match status" value="1"/>
</dbReference>
<keyword evidence="8" id="KW-1185">Reference proteome</keyword>
<name>K5URD9_PHACS</name>
<dbReference type="PROSITE" id="PS51387">
    <property type="entry name" value="FAD_PCMH"/>
    <property type="match status" value="1"/>
</dbReference>
<dbReference type="Proteomes" id="UP000008370">
    <property type="component" value="Unassembled WGS sequence"/>
</dbReference>
<dbReference type="KEGG" id="pco:PHACADRAFT_149077"/>
<evidence type="ECO:0000256" key="3">
    <source>
        <dbReference type="ARBA" id="ARBA00022827"/>
    </source>
</evidence>
<dbReference type="GO" id="GO:0071949">
    <property type="term" value="F:FAD binding"/>
    <property type="evidence" value="ECO:0007669"/>
    <property type="project" value="InterPro"/>
</dbReference>
<gene>
    <name evidence="7" type="ORF">PHACADRAFT_149077</name>
</gene>
<keyword evidence="3" id="KW-0274">FAD</keyword>
<evidence type="ECO:0000256" key="5">
    <source>
        <dbReference type="SAM" id="SignalP"/>
    </source>
</evidence>
<evidence type="ECO:0000256" key="2">
    <source>
        <dbReference type="ARBA" id="ARBA00022630"/>
    </source>
</evidence>
<dbReference type="Pfam" id="PF01565">
    <property type="entry name" value="FAD_binding_4"/>
    <property type="match status" value="1"/>
</dbReference>
<dbReference type="Gene3D" id="3.40.462.20">
    <property type="match status" value="1"/>
</dbReference>
<keyword evidence="4" id="KW-0560">Oxidoreductase</keyword>
<dbReference type="STRING" id="650164.K5URD9"/>
<evidence type="ECO:0000313" key="8">
    <source>
        <dbReference type="Proteomes" id="UP000008370"/>
    </source>
</evidence>
<dbReference type="InterPro" id="IPR012951">
    <property type="entry name" value="BBE"/>
</dbReference>
<evidence type="ECO:0000256" key="1">
    <source>
        <dbReference type="ARBA" id="ARBA00005466"/>
    </source>
</evidence>
<dbReference type="Gene3D" id="3.30.43.10">
    <property type="entry name" value="Uridine Diphospho-n-acetylenolpyruvylglucosamine Reductase, domain 2"/>
    <property type="match status" value="1"/>
</dbReference>
<dbReference type="Pfam" id="PF08031">
    <property type="entry name" value="BBE"/>
    <property type="match status" value="1"/>
</dbReference>
<sequence>MHLPLFTGSLILSSAAGFAAAATAQSISRGNSVCSQIQSTISTQSAVYLPGQSEYDADQTHYFASSSQPALCTVEPGTPNDVSRILNVLVQQKVPFAIKGGGHTGGPGFSSTSGVLLSMNRLNTVQYHASSQTADVGVGLVWDDVYEQLQQFGVTVVGGRVSGIGVAGLTLGGGYSWLTNQYGLVVDNVVGFQVVLPNGNVVVANAQTASDLFFALKGGYNNFGVVTQITFKTYPIGQVWGGYMVVLDDQLNAVTAALNKYIANVKDPKAALIAAYTGVPGELLASIEMFYDGPTPPAGIFDDFLNLTSVQGSIGTRSFLELVQTPPSGQAAGPVTRGYYDTATIASPTGPIIDAIVNETTFWSTQLASSSAVELVYAVEIFLPNILQHAPEGSSAYPPTRSTQYLPLAMNFQYTSAGDDALIKGAMASSATQLGHVAAAQGQNTGAVPVYGNYATTQSFSAQRIFGANLGRLQSIKQKYDPSNVMGLTGGWKV</sequence>
<dbReference type="AlphaFoldDB" id="K5URD9"/>
<dbReference type="InterPro" id="IPR016169">
    <property type="entry name" value="FAD-bd_PCMH_sub2"/>
</dbReference>
<feature type="signal peptide" evidence="5">
    <location>
        <begin position="1"/>
        <end position="21"/>
    </location>
</feature>
<evidence type="ECO:0000259" key="6">
    <source>
        <dbReference type="PROSITE" id="PS51387"/>
    </source>
</evidence>
<evidence type="ECO:0000256" key="4">
    <source>
        <dbReference type="ARBA" id="ARBA00023002"/>
    </source>
</evidence>
<feature type="domain" description="FAD-binding PCMH-type" evidence="6">
    <location>
        <begin position="66"/>
        <end position="236"/>
    </location>
</feature>
<dbReference type="RefSeq" id="XP_007398782.1">
    <property type="nucleotide sequence ID" value="XM_007398720.1"/>
</dbReference>
<dbReference type="InterPro" id="IPR016166">
    <property type="entry name" value="FAD-bd_PCMH"/>
</dbReference>
<dbReference type="HOGENOM" id="CLU_018354_1_0_1"/>
<dbReference type="OrthoDB" id="2151789at2759"/>
<accession>K5URD9</accession>
<evidence type="ECO:0000313" key="7">
    <source>
        <dbReference type="EMBL" id="EKM52436.1"/>
    </source>
</evidence>
<reference evidence="7 8" key="1">
    <citation type="journal article" date="2012" name="BMC Genomics">
        <title>Comparative genomics of the white-rot fungi, Phanerochaete carnosa and P. chrysosporium, to elucidate the genetic basis of the distinct wood types they colonize.</title>
        <authorList>
            <person name="Suzuki H."/>
            <person name="MacDonald J."/>
            <person name="Syed K."/>
            <person name="Salamov A."/>
            <person name="Hori C."/>
            <person name="Aerts A."/>
            <person name="Henrissat B."/>
            <person name="Wiebenga A."/>
            <person name="vanKuyk P.A."/>
            <person name="Barry K."/>
            <person name="Lindquist E."/>
            <person name="LaButti K."/>
            <person name="Lapidus A."/>
            <person name="Lucas S."/>
            <person name="Coutinho P."/>
            <person name="Gong Y."/>
            <person name="Samejima M."/>
            <person name="Mahadevan R."/>
            <person name="Abou-Zaid M."/>
            <person name="de Vries R.P."/>
            <person name="Igarashi K."/>
            <person name="Yadav J.S."/>
            <person name="Grigoriev I.V."/>
            <person name="Master E.R."/>
        </authorList>
    </citation>
    <scope>NUCLEOTIDE SEQUENCE [LARGE SCALE GENOMIC DNA]</scope>
    <source>
        <strain evidence="7 8">HHB-10118-sp</strain>
    </source>
</reference>
<keyword evidence="2" id="KW-0285">Flavoprotein</keyword>
<proteinExistence type="inferred from homology"/>
<dbReference type="SUPFAM" id="SSF56176">
    <property type="entry name" value="FAD-binding/transporter-associated domain-like"/>
    <property type="match status" value="1"/>
</dbReference>
<dbReference type="InterPro" id="IPR016167">
    <property type="entry name" value="FAD-bd_PCMH_sub1"/>
</dbReference>
<dbReference type="InterPro" id="IPR006094">
    <property type="entry name" value="Oxid_FAD_bind_N"/>
</dbReference>
<dbReference type="PANTHER" id="PTHR42973:SF13">
    <property type="entry name" value="FAD-BINDING PCMH-TYPE DOMAIN-CONTAINING PROTEIN"/>
    <property type="match status" value="1"/>
</dbReference>
<dbReference type="PANTHER" id="PTHR42973">
    <property type="entry name" value="BINDING OXIDOREDUCTASE, PUTATIVE (AFU_ORTHOLOGUE AFUA_1G17690)-RELATED"/>
    <property type="match status" value="1"/>
</dbReference>
<comment type="similarity">
    <text evidence="1">Belongs to the oxygen-dependent FAD-linked oxidoreductase family.</text>
</comment>
<feature type="chain" id="PRO_5003887433" description="FAD-binding PCMH-type domain-containing protein" evidence="5">
    <location>
        <begin position="22"/>
        <end position="494"/>
    </location>
</feature>
<organism evidence="7 8">
    <name type="scientific">Phanerochaete carnosa (strain HHB-10118-sp)</name>
    <name type="common">White-rot fungus</name>
    <name type="synonym">Peniophora carnosa</name>
    <dbReference type="NCBI Taxonomy" id="650164"/>
    <lineage>
        <taxon>Eukaryota</taxon>
        <taxon>Fungi</taxon>
        <taxon>Dikarya</taxon>
        <taxon>Basidiomycota</taxon>
        <taxon>Agaricomycotina</taxon>
        <taxon>Agaricomycetes</taxon>
        <taxon>Polyporales</taxon>
        <taxon>Phanerochaetaceae</taxon>
        <taxon>Phanerochaete</taxon>
    </lineage>
</organism>
<dbReference type="InterPro" id="IPR036318">
    <property type="entry name" value="FAD-bd_PCMH-like_sf"/>
</dbReference>
<dbReference type="InterPro" id="IPR050416">
    <property type="entry name" value="FAD-linked_Oxidoreductase"/>
</dbReference>
<dbReference type="InParanoid" id="K5URD9"/>
<protein>
    <recommendedName>
        <fullName evidence="6">FAD-binding PCMH-type domain-containing protein</fullName>
    </recommendedName>
</protein>